<dbReference type="AlphaFoldDB" id="A0A811N5Z6"/>
<evidence type="ECO:0000256" key="9">
    <source>
        <dbReference type="ARBA" id="ARBA00022821"/>
    </source>
</evidence>
<dbReference type="Pfam" id="PF23559">
    <property type="entry name" value="WHD_DRP"/>
    <property type="match status" value="1"/>
</dbReference>
<evidence type="ECO:0000256" key="6">
    <source>
        <dbReference type="ARBA" id="ARBA00022737"/>
    </source>
</evidence>
<dbReference type="Gene3D" id="1.10.10.10">
    <property type="entry name" value="Winged helix-like DNA-binding domain superfamily/Winged helix DNA-binding domain"/>
    <property type="match status" value="1"/>
</dbReference>
<dbReference type="InterPro" id="IPR058922">
    <property type="entry name" value="WHD_DRP"/>
</dbReference>
<evidence type="ECO:0000259" key="16">
    <source>
        <dbReference type="PROSITE" id="PS51352"/>
    </source>
</evidence>
<feature type="domain" description="Thioredoxin" evidence="16">
    <location>
        <begin position="983"/>
        <end position="1126"/>
    </location>
</feature>
<dbReference type="SUPFAM" id="SSF56112">
    <property type="entry name" value="Protein kinase-like (PK-like)"/>
    <property type="match status" value="1"/>
</dbReference>
<dbReference type="GO" id="GO:0005524">
    <property type="term" value="F:ATP binding"/>
    <property type="evidence" value="ECO:0007669"/>
    <property type="project" value="UniProtKB-UniRule"/>
</dbReference>
<evidence type="ECO:0000256" key="12">
    <source>
        <dbReference type="ARBA" id="ARBA00023054"/>
    </source>
</evidence>
<keyword evidence="5" id="KW-0812">Transmembrane</keyword>
<keyword evidence="8" id="KW-0418">Kinase</keyword>
<dbReference type="InterPro" id="IPR008271">
    <property type="entry name" value="Ser/Thr_kinase_AS"/>
</dbReference>
<evidence type="ECO:0000256" key="3">
    <source>
        <dbReference type="ARBA" id="ARBA00022614"/>
    </source>
</evidence>
<dbReference type="Gene3D" id="3.80.10.10">
    <property type="entry name" value="Ribonuclease Inhibitor"/>
    <property type="match status" value="1"/>
</dbReference>
<dbReference type="SUPFAM" id="SSF52833">
    <property type="entry name" value="Thioredoxin-like"/>
    <property type="match status" value="1"/>
</dbReference>
<feature type="binding site" evidence="14">
    <location>
        <position position="280"/>
    </location>
    <ligand>
        <name>ATP</name>
        <dbReference type="ChEBI" id="CHEBI:30616"/>
    </ligand>
</feature>
<dbReference type="Pfam" id="PF00069">
    <property type="entry name" value="Pkinase"/>
    <property type="match status" value="1"/>
</dbReference>
<dbReference type="Pfam" id="PF00085">
    <property type="entry name" value="Thioredoxin"/>
    <property type="match status" value="1"/>
</dbReference>
<protein>
    <submittedName>
        <fullName evidence="17">Uncharacterized protein</fullName>
    </submittedName>
</protein>
<dbReference type="InterPro" id="IPR027417">
    <property type="entry name" value="P-loop_NTPase"/>
</dbReference>
<dbReference type="Gene3D" id="3.30.200.20">
    <property type="entry name" value="Phosphorylase Kinase, domain 1"/>
    <property type="match status" value="1"/>
</dbReference>
<dbReference type="PROSITE" id="PS51352">
    <property type="entry name" value="THIOREDOXIN_2"/>
    <property type="match status" value="1"/>
</dbReference>
<dbReference type="GO" id="GO:0004672">
    <property type="term" value="F:protein kinase activity"/>
    <property type="evidence" value="ECO:0007669"/>
    <property type="project" value="InterPro"/>
</dbReference>
<evidence type="ECO:0000256" key="10">
    <source>
        <dbReference type="ARBA" id="ARBA00022840"/>
    </source>
</evidence>
<dbReference type="InterPro" id="IPR036249">
    <property type="entry name" value="Thioredoxin-like_sf"/>
</dbReference>
<dbReference type="Pfam" id="PF00931">
    <property type="entry name" value="NB-ARC"/>
    <property type="match status" value="2"/>
</dbReference>
<evidence type="ECO:0000313" key="18">
    <source>
        <dbReference type="Proteomes" id="UP000604825"/>
    </source>
</evidence>
<dbReference type="SUPFAM" id="SSF52540">
    <property type="entry name" value="P-loop containing nucleoside triphosphate hydrolases"/>
    <property type="match status" value="2"/>
</dbReference>
<dbReference type="PRINTS" id="PR00364">
    <property type="entry name" value="DISEASERSIST"/>
</dbReference>
<dbReference type="Gene3D" id="1.20.5.4130">
    <property type="match status" value="1"/>
</dbReference>
<dbReference type="InterPro" id="IPR017441">
    <property type="entry name" value="Protein_kinase_ATP_BS"/>
</dbReference>
<dbReference type="EMBL" id="CAJGYO010000003">
    <property type="protein sequence ID" value="CAD6216915.1"/>
    <property type="molecule type" value="Genomic_DNA"/>
</dbReference>
<name>A0A811N5Z6_9POAL</name>
<proteinExistence type="inferred from homology"/>
<dbReference type="GO" id="GO:0005886">
    <property type="term" value="C:plasma membrane"/>
    <property type="evidence" value="ECO:0007669"/>
    <property type="project" value="UniProtKB-SubCell"/>
</dbReference>
<dbReference type="CDD" id="cd02947">
    <property type="entry name" value="TRX_family"/>
    <property type="match status" value="1"/>
</dbReference>
<dbReference type="Gene3D" id="3.40.30.10">
    <property type="entry name" value="Glutaredoxin"/>
    <property type="match status" value="1"/>
</dbReference>
<evidence type="ECO:0000256" key="11">
    <source>
        <dbReference type="ARBA" id="ARBA00022989"/>
    </source>
</evidence>
<dbReference type="InterPro" id="IPR011009">
    <property type="entry name" value="Kinase-like_dom_sf"/>
</dbReference>
<evidence type="ECO:0000256" key="1">
    <source>
        <dbReference type="ARBA" id="ARBA00004162"/>
    </source>
</evidence>
<dbReference type="InterPro" id="IPR002182">
    <property type="entry name" value="NB-ARC"/>
</dbReference>
<dbReference type="PANTHER" id="PTHR23155">
    <property type="entry name" value="DISEASE RESISTANCE PROTEIN RP"/>
    <property type="match status" value="1"/>
</dbReference>
<dbReference type="GO" id="GO:0043531">
    <property type="term" value="F:ADP binding"/>
    <property type="evidence" value="ECO:0007669"/>
    <property type="project" value="InterPro"/>
</dbReference>
<evidence type="ECO:0000313" key="17">
    <source>
        <dbReference type="EMBL" id="CAD6216915.1"/>
    </source>
</evidence>
<dbReference type="Proteomes" id="UP000604825">
    <property type="component" value="Unassembled WGS sequence"/>
</dbReference>
<reference evidence="17" key="1">
    <citation type="submission" date="2020-10" db="EMBL/GenBank/DDBJ databases">
        <authorList>
            <person name="Han B."/>
            <person name="Lu T."/>
            <person name="Zhao Q."/>
            <person name="Huang X."/>
            <person name="Zhao Y."/>
        </authorList>
    </citation>
    <scope>NUCLEOTIDE SEQUENCE</scope>
</reference>
<dbReference type="InterPro" id="IPR032675">
    <property type="entry name" value="LRR_dom_sf"/>
</dbReference>
<keyword evidence="13" id="KW-0472">Membrane</keyword>
<dbReference type="Gene3D" id="3.40.50.300">
    <property type="entry name" value="P-loop containing nucleotide triphosphate hydrolases"/>
    <property type="match status" value="1"/>
</dbReference>
<keyword evidence="12" id="KW-0175">Coiled coil</keyword>
<dbReference type="SUPFAM" id="SSF52058">
    <property type="entry name" value="L domain-like"/>
    <property type="match status" value="1"/>
</dbReference>
<dbReference type="PANTHER" id="PTHR23155:SF1028">
    <property type="entry name" value="OS08G0174800 PROTEIN"/>
    <property type="match status" value="1"/>
</dbReference>
<dbReference type="GO" id="GO:0098542">
    <property type="term" value="P:defense response to other organism"/>
    <property type="evidence" value="ECO:0007669"/>
    <property type="project" value="TreeGrafter"/>
</dbReference>
<gene>
    <name evidence="17" type="ORF">NCGR_LOCUS11070</name>
</gene>
<dbReference type="Gene3D" id="1.10.8.430">
    <property type="entry name" value="Helical domain of apoptotic protease-activating factors"/>
    <property type="match status" value="1"/>
</dbReference>
<dbReference type="InterPro" id="IPR000719">
    <property type="entry name" value="Prot_kinase_dom"/>
</dbReference>
<dbReference type="PROSITE" id="PS00107">
    <property type="entry name" value="PROTEIN_KINASE_ATP"/>
    <property type="match status" value="1"/>
</dbReference>
<dbReference type="InterPro" id="IPR055414">
    <property type="entry name" value="LRR_R13L4/SHOC2-like"/>
</dbReference>
<dbReference type="OrthoDB" id="10263751at2759"/>
<evidence type="ECO:0000259" key="15">
    <source>
        <dbReference type="PROSITE" id="PS50011"/>
    </source>
</evidence>
<keyword evidence="3" id="KW-0433">Leucine-rich repeat</keyword>
<dbReference type="Pfam" id="PF23598">
    <property type="entry name" value="LRR_14"/>
    <property type="match status" value="2"/>
</dbReference>
<evidence type="ECO:0000256" key="5">
    <source>
        <dbReference type="ARBA" id="ARBA00022692"/>
    </source>
</evidence>
<evidence type="ECO:0000256" key="2">
    <source>
        <dbReference type="ARBA" id="ARBA00008894"/>
    </source>
</evidence>
<comment type="subcellular location">
    <subcellularLocation>
        <location evidence="1">Cell membrane</location>
        <topology evidence="1">Single-pass membrane protein</topology>
    </subcellularLocation>
</comment>
<dbReference type="InterPro" id="IPR044974">
    <property type="entry name" value="Disease_R_plants"/>
</dbReference>
<keyword evidence="9" id="KW-0611">Plant defense</keyword>
<evidence type="ECO:0000256" key="8">
    <source>
        <dbReference type="ARBA" id="ARBA00022777"/>
    </source>
</evidence>
<keyword evidence="6" id="KW-0677">Repeat</keyword>
<sequence>MENHPMTEHLLQDLQSLRDEFMNKFAGGRATGEQVKVWMKQVREMVYDIEDWIDLKEDFSESDMKQIEEFKDDIQEARSRCKREVPGRRLFWEEKQKPVLVGLNHSKPEILNHLESEQKELKVVSIHGRGGHGKTVLAKEIYGDICIKGQFECKAFVSVSRNSSTRTTLIEILRQVKSEVGGSEWSAGGGGGLGLAGFGSVRYLSAIAAAGCSGGVDGDAKYDSYKAPGLRGALLEAAHVSCLEDRYALGPQLGLGQFGVIRSCSDLVTGEALACKSIAKGRLLPPDDVRVVKLEIEVMARLAGHPNVVDLKAVYEDRDSLHLVMELCAGGELFHRLEERGCFSEHEAAVLFQYLMEVVAHCHSKGIVHRDLKPENILLVSKSPSSPIKLADFGLATYIQPGTVRVWYFICIDDIRSTQDSDVIICALPDNDLGSRILTTTRMEDIAISCSRRPDDVVYEMIPLDETDSKSLFCNSVYVQEEEWPDHFKESSKKMFEVCGGLPLAIIATAGFLGRTSAELSLQSEKLNKTILSESDQFYSESQAMRKILDISFADLPLPLKSCFLYLTSSGNYDIIKKDRLVRRWVAEGLIPERHGKSSWETGESYFDELISRRLIQPAFDGNDDQPIGCTVHGVVFDFLESLSSEENFITPGEELKSGLFPCETKSLVSSSCAEEDDDDAIFLQLSRVWSLAFSGDAGRRIPDLSAFKHLRLLDLEDTKGLENKRLEGIGHLSLLRYLGLGGTDVTKLPRQIMELEQLATLELRRTRELSKVLMGPDGSLASELAGHVNKLGPLRMLGIRVSHMQRHSAADRQGVMRLLEELRKSNLQSLLLDNYPHPLLDLLVDSPAHNLRKFELRIHGCLPQVPQEIASLIAVTHLHINVEAVEAHGVHALGSLPNLVVLRLDLNSSPSMTVSSNDGFQCLKSLWCNSQYGGGKGMQFEAGAMPQLRRLRLELDAQGTRSKHDDFDIGIQHLPSLVQVHATIDWTNTALTASEVEAAENQIREQVSRSPNNPVLELNRRRQRYIAKPSEELVITVNSLQEWSKQINPRKLVVVHFSAGWCRASRKITPVFADLAKKFQNVVFLKVDVDVDEMETVAKEFSVKGVPTFLFMKGGSVKDRVVGAG</sequence>
<keyword evidence="7 14" id="KW-0547">Nucleotide-binding</keyword>
<evidence type="ECO:0000256" key="13">
    <source>
        <dbReference type="ARBA" id="ARBA00023136"/>
    </source>
</evidence>
<comment type="similarity">
    <text evidence="2">Belongs to the disease resistance NB-LRR family.</text>
</comment>
<evidence type="ECO:0000256" key="4">
    <source>
        <dbReference type="ARBA" id="ARBA00022679"/>
    </source>
</evidence>
<keyword evidence="11" id="KW-1133">Transmembrane helix</keyword>
<organism evidence="17 18">
    <name type="scientific">Miscanthus lutarioriparius</name>
    <dbReference type="NCBI Taxonomy" id="422564"/>
    <lineage>
        <taxon>Eukaryota</taxon>
        <taxon>Viridiplantae</taxon>
        <taxon>Streptophyta</taxon>
        <taxon>Embryophyta</taxon>
        <taxon>Tracheophyta</taxon>
        <taxon>Spermatophyta</taxon>
        <taxon>Magnoliopsida</taxon>
        <taxon>Liliopsida</taxon>
        <taxon>Poales</taxon>
        <taxon>Poaceae</taxon>
        <taxon>PACMAD clade</taxon>
        <taxon>Panicoideae</taxon>
        <taxon>Andropogonodae</taxon>
        <taxon>Andropogoneae</taxon>
        <taxon>Saccharinae</taxon>
        <taxon>Miscanthus</taxon>
    </lineage>
</organism>
<dbReference type="InterPro" id="IPR036388">
    <property type="entry name" value="WH-like_DNA-bd_sf"/>
</dbReference>
<dbReference type="PROSITE" id="PS50011">
    <property type="entry name" value="PROTEIN_KINASE_DOM"/>
    <property type="match status" value="1"/>
</dbReference>
<evidence type="ECO:0000256" key="14">
    <source>
        <dbReference type="PROSITE-ProRule" id="PRU10141"/>
    </source>
</evidence>
<evidence type="ECO:0000256" key="7">
    <source>
        <dbReference type="ARBA" id="ARBA00022741"/>
    </source>
</evidence>
<dbReference type="Gene3D" id="1.10.510.10">
    <property type="entry name" value="Transferase(Phosphotransferase) domain 1"/>
    <property type="match status" value="1"/>
</dbReference>
<dbReference type="Pfam" id="PF18052">
    <property type="entry name" value="Rx_N"/>
    <property type="match status" value="1"/>
</dbReference>
<dbReference type="InterPro" id="IPR013766">
    <property type="entry name" value="Thioredoxin_domain"/>
</dbReference>
<keyword evidence="10 14" id="KW-0067">ATP-binding</keyword>
<keyword evidence="4" id="KW-0808">Transferase</keyword>
<dbReference type="InterPro" id="IPR041118">
    <property type="entry name" value="Rx_N"/>
</dbReference>
<dbReference type="PROSITE" id="PS00108">
    <property type="entry name" value="PROTEIN_KINASE_ST"/>
    <property type="match status" value="1"/>
</dbReference>
<feature type="domain" description="Protein kinase" evidence="15">
    <location>
        <begin position="247"/>
        <end position="553"/>
    </location>
</feature>
<keyword evidence="18" id="KW-1185">Reference proteome</keyword>
<dbReference type="InterPro" id="IPR042197">
    <property type="entry name" value="Apaf_helical"/>
</dbReference>
<dbReference type="SMART" id="SM00220">
    <property type="entry name" value="S_TKc"/>
    <property type="match status" value="1"/>
</dbReference>
<accession>A0A811N5Z6</accession>
<comment type="caution">
    <text evidence="17">The sequence shown here is derived from an EMBL/GenBank/DDBJ whole genome shotgun (WGS) entry which is preliminary data.</text>
</comment>